<proteinExistence type="predicted"/>
<comment type="caution">
    <text evidence="1">The sequence shown here is derived from an EMBL/GenBank/DDBJ whole genome shotgun (WGS) entry which is preliminary data.</text>
</comment>
<gene>
    <name evidence="1" type="ORF">C1H46_001146</name>
</gene>
<evidence type="ECO:0000313" key="1">
    <source>
        <dbReference type="EMBL" id="TQE13339.1"/>
    </source>
</evidence>
<accession>A0A540NQN8</accession>
<name>A0A540NQN8_MALBA</name>
<dbReference type="Proteomes" id="UP000315295">
    <property type="component" value="Unassembled WGS sequence"/>
</dbReference>
<evidence type="ECO:0000313" key="2">
    <source>
        <dbReference type="Proteomes" id="UP000315295"/>
    </source>
</evidence>
<organism evidence="1 2">
    <name type="scientific">Malus baccata</name>
    <name type="common">Siberian crab apple</name>
    <name type="synonym">Pyrus baccata</name>
    <dbReference type="NCBI Taxonomy" id="106549"/>
    <lineage>
        <taxon>Eukaryota</taxon>
        <taxon>Viridiplantae</taxon>
        <taxon>Streptophyta</taxon>
        <taxon>Embryophyta</taxon>
        <taxon>Tracheophyta</taxon>
        <taxon>Spermatophyta</taxon>
        <taxon>Magnoliopsida</taxon>
        <taxon>eudicotyledons</taxon>
        <taxon>Gunneridae</taxon>
        <taxon>Pentapetalae</taxon>
        <taxon>rosids</taxon>
        <taxon>fabids</taxon>
        <taxon>Rosales</taxon>
        <taxon>Rosaceae</taxon>
        <taxon>Amygdaloideae</taxon>
        <taxon>Maleae</taxon>
        <taxon>Malus</taxon>
    </lineage>
</organism>
<sequence>MPNMAMWMGAWRVTVEQTSAGNRKSAMKAGVRNQSYEPQVMGSVLSAPVAFREGESCGARSLLLEAILVIWPSRKGPLFGSMISRILWNKRGHTSRTARTSPIAPKQGDGGITTSSDLALLGAIESMIKLLR</sequence>
<reference evidence="1 2" key="1">
    <citation type="journal article" date="2019" name="G3 (Bethesda)">
        <title>Sequencing of a Wild Apple (Malus baccata) Genome Unravels the Differences Between Cultivated and Wild Apple Species Regarding Disease Resistance and Cold Tolerance.</title>
        <authorList>
            <person name="Chen X."/>
        </authorList>
    </citation>
    <scope>NUCLEOTIDE SEQUENCE [LARGE SCALE GENOMIC DNA]</scope>
    <source>
        <strain evidence="2">cv. Shandingzi</strain>
        <tissue evidence="1">Leaves</tissue>
    </source>
</reference>
<dbReference type="EMBL" id="VIEB01000012">
    <property type="protein sequence ID" value="TQE13339.1"/>
    <property type="molecule type" value="Genomic_DNA"/>
</dbReference>
<keyword evidence="2" id="KW-1185">Reference proteome</keyword>
<protein>
    <submittedName>
        <fullName evidence="1">Uncharacterized protein</fullName>
    </submittedName>
</protein>
<dbReference type="AlphaFoldDB" id="A0A540NQN8"/>